<dbReference type="SMART" id="SM01360">
    <property type="entry name" value="A2M"/>
    <property type="match status" value="1"/>
</dbReference>
<gene>
    <name evidence="4" type="ORF">IQ13_2112</name>
</gene>
<dbReference type="InterPro" id="IPR002890">
    <property type="entry name" value="MG2"/>
</dbReference>
<feature type="signal peptide" evidence="2">
    <location>
        <begin position="1"/>
        <end position="22"/>
    </location>
</feature>
<dbReference type="Gene3D" id="1.50.10.20">
    <property type="match status" value="1"/>
</dbReference>
<evidence type="ECO:0000313" key="5">
    <source>
        <dbReference type="Proteomes" id="UP000316167"/>
    </source>
</evidence>
<feature type="domain" description="Alpha-2-macroglobulin" evidence="3">
    <location>
        <begin position="1255"/>
        <end position="1345"/>
    </location>
</feature>
<dbReference type="PANTHER" id="PTHR40094">
    <property type="entry name" value="ALPHA-2-MACROGLOBULIN HOMOLOG"/>
    <property type="match status" value="1"/>
</dbReference>
<dbReference type="OrthoDB" id="9767116at2"/>
<comment type="similarity">
    <text evidence="1">Belongs to the protease inhibitor I39 (alpha-2-macroglobulin) family. Bacterial alpha-2-macroglobulin subfamily.</text>
</comment>
<sequence length="2029" mass="232836">MYLKRLSLVNLFILLFSMSLFAQNKFNYSAAWKKVDDLLSKKGLTESALKEVKTIYDAAKKEKNNGQLLKAVLFRLSLQQQKEEEADVKAIAEIEKEITLAAEPLKSVLTNYAAEAYWQYLQNNRWKFYNRTNTTGYVKTDLATWTIDDFHKKISSLYLASLQNKKLLQQTKLDAFDAVINKGNVRHLRPTLYDLLAHRAIAYFTNDERSISKPEEVFELNVAAAFDPAADFITRKFTTADANSLTYKALLLYQELIAFHINDKKADALIDVDLLRLQFVKQHATLENTTELYRLALQHIISQYNNQPIAAQATYLLARDYADYAATYDFKKHKVNDEQNPRYYYRKAIELCKQILAQKELTEGRANCSNLLQEIQSKELSLTSEEVNVPGKPFRSLLKYRNVSKAYFRIVAIDRETWQNMEKNRWDDAYWQKLTALKPINSFSYNLPATDDYQPHSTELKIPALPVGTYLLLTGADEKFTLTKNILAVQFFHVSNLAWMHYSNHVFVVNRETGTPLHKANVIVWEQGYDYNQRKNVNNKAGNYTTDANGYFSITNSKSENRYNQTLEVTYEKDHLFVDDNAYSFVYENKKQPVDEVRTRRTFFFTDRSIYRPGQTIYFKGIVTATDAATERPKVVSGLTTIVYLYDANYQKVDSLKLTTNEFGSYAGKFVLPVGRISGQYYLQESATSGMVYFSVEEYKRPKFFVEYQPIKQTFRINDKITVTGEAKAYAGNNIDGAKVKYRVVREPRLPYPWLCWKWGWPQMDEQEIAHGEAITKADGTFEISFTAVPDKKIRKELEPVFDYKVIADVTDLNGETRSGETFISVGYSALQLDISLPKGALQKASQFKSIQVRTSNMMNEFVKSTVTVRMYKLKTPDRLIRERYWEAPDQFIINEKDYLTDFPNDEYNNETEKENWEKGAVLFEQKVTTKASGEWSVVNSQLKPGWHLIEATATDKDGKEVKNQIYVQLTDDNNKLSTPEYVWPFASVVTAEPGTNANLQFGSSAENISLVQIDPSLSIGNFQFHQLNNEQKQITVPVTEKQRGGFGYVYSFIKHNRIFSYTRAVNVPWTNKDLNISYESFRDKTLPGSEEQWKIKISGYKGDKVAAELLASMYDASLDQFKPHQWNKPDLFPINYMKNSWSGGGFKSINSDEKSYFEETDISFTKHYDLFKQIGNYFGMFEGVAYKRTSPVTLADAQMVAAPAPEAAEKEEGATKMEFNLGLVDSMTFQYNTKKEEPKKQDNNPNIRTNFNETAFFFPDLKTDAEGNITFSFTMPEALTKWKAQLLAHTKDLSMGLSETSIVTQKDLMVQPFAPRFLREGDRFEFTAKISNLTDKEITGTSNLQLLNTATMQPVDGWFQNTFPVQHFTVGPKQSTVVKFRTEVPYNFNEALTYRIIAKAGNQTDGEEATLPVLTNRMLVTESLPLSMRGDGTKTFNFSKLLTAEQSESLTHHRFTIEFTSNPVWYAVQALPYLMEYPYECAEQTWNRFYANALASHITQKLPRIQQVMQQWKIKDTAALLSNLQKNEELKSALLQETPWVLQAKDEEQQKKNIALLFDMVRMNSELSKNLALLQQMQSANGGFVWFKGGPDDRYITQYIVTGIGHLQKLNAVPKEQQSALNEMVTKAIVYLDKRLKEDYDYLLKYKTPLKNNNIGSTQIQYLYMRSFFPAVAQTKGTETAFTYYNTQSKQYWVKQSKYMQGMIALAQHRSKDSKTATAIVQSLKENALFSEEMGMYFKDFTSGYYWYQAPVEAQALMIEVFNDVTADKKAVNDLKTWLLKQKQTQNWKTTIATAEACYALLLQGGEWIATEPVVEIKAGDQLFSTSTEKTEAGTGYFKRSIDGNFVKPSFGTINVTVNKSNGQPTWGAAYWQYFENLDKITAAATPLKLQKKYFVERNSVNGPVLTPVNEGDELKVGDKIKVRIELRVDRNMEYVHMKDMRPSCMEPVNVLSQYKWQGGLGYYESTKDASTSFFFSYLNKGTYVFEYPLFITHAGNYSSGITSIQCMYAPEFTSHSEGVRIKVMNEE</sequence>
<organism evidence="4 5">
    <name type="scientific">Lacibacter cauensis</name>
    <dbReference type="NCBI Taxonomy" id="510947"/>
    <lineage>
        <taxon>Bacteria</taxon>
        <taxon>Pseudomonadati</taxon>
        <taxon>Bacteroidota</taxon>
        <taxon>Chitinophagia</taxon>
        <taxon>Chitinophagales</taxon>
        <taxon>Chitinophagaceae</taxon>
        <taxon>Lacibacter</taxon>
    </lineage>
</organism>
<evidence type="ECO:0000259" key="3">
    <source>
        <dbReference type="SMART" id="SM01360"/>
    </source>
</evidence>
<name>A0A562SII6_9BACT</name>
<dbReference type="Pfam" id="PF00207">
    <property type="entry name" value="A2M"/>
    <property type="match status" value="1"/>
</dbReference>
<keyword evidence="2" id="KW-0732">Signal</keyword>
<comment type="caution">
    <text evidence="4">The sequence shown here is derived from an EMBL/GenBank/DDBJ whole genome shotgun (WGS) entry which is preliminary data.</text>
</comment>
<dbReference type="SMART" id="SM01419">
    <property type="entry name" value="Thiol-ester_cl"/>
    <property type="match status" value="1"/>
</dbReference>
<evidence type="ECO:0000256" key="2">
    <source>
        <dbReference type="SAM" id="SignalP"/>
    </source>
</evidence>
<dbReference type="InterPro" id="IPR041246">
    <property type="entry name" value="Bact_MG10"/>
</dbReference>
<dbReference type="Proteomes" id="UP000316167">
    <property type="component" value="Unassembled WGS sequence"/>
</dbReference>
<dbReference type="Gene3D" id="2.60.40.1930">
    <property type="match status" value="1"/>
</dbReference>
<dbReference type="InterPro" id="IPR051802">
    <property type="entry name" value="YfhM-like"/>
</dbReference>
<feature type="chain" id="PRO_5022036397" evidence="2">
    <location>
        <begin position="23"/>
        <end position="2029"/>
    </location>
</feature>
<dbReference type="Pfam" id="PF01835">
    <property type="entry name" value="MG2"/>
    <property type="match status" value="1"/>
</dbReference>
<accession>A0A562SII6</accession>
<dbReference type="GO" id="GO:0004866">
    <property type="term" value="F:endopeptidase inhibitor activity"/>
    <property type="evidence" value="ECO:0007669"/>
    <property type="project" value="InterPro"/>
</dbReference>
<proteinExistence type="inferred from homology"/>
<dbReference type="EMBL" id="VLLE01000004">
    <property type="protein sequence ID" value="TWI81099.1"/>
    <property type="molecule type" value="Genomic_DNA"/>
</dbReference>
<evidence type="ECO:0000313" key="4">
    <source>
        <dbReference type="EMBL" id="TWI81099.1"/>
    </source>
</evidence>
<reference evidence="4 5" key="1">
    <citation type="journal article" date="2015" name="Stand. Genomic Sci.">
        <title>Genomic Encyclopedia of Bacterial and Archaeal Type Strains, Phase III: the genomes of soil and plant-associated and newly described type strains.</title>
        <authorList>
            <person name="Whitman W.B."/>
            <person name="Woyke T."/>
            <person name="Klenk H.P."/>
            <person name="Zhou Y."/>
            <person name="Lilburn T.G."/>
            <person name="Beck B.J."/>
            <person name="De Vos P."/>
            <person name="Vandamme P."/>
            <person name="Eisen J.A."/>
            <person name="Garrity G."/>
            <person name="Hugenholtz P."/>
            <person name="Kyrpides N.C."/>
        </authorList>
    </citation>
    <scope>NUCLEOTIDE SEQUENCE [LARGE SCALE GENOMIC DNA]</scope>
    <source>
        <strain evidence="4 5">CGMCC 1.7271</strain>
    </source>
</reference>
<keyword evidence="5" id="KW-1185">Reference proteome</keyword>
<dbReference type="Gene3D" id="2.20.130.20">
    <property type="match status" value="1"/>
</dbReference>
<dbReference type="InterPro" id="IPR008930">
    <property type="entry name" value="Terpenoid_cyclase/PrenylTrfase"/>
</dbReference>
<dbReference type="SUPFAM" id="SSF48239">
    <property type="entry name" value="Terpenoid cyclases/Protein prenyltransferases"/>
    <property type="match status" value="1"/>
</dbReference>
<dbReference type="Pfam" id="PF17973">
    <property type="entry name" value="bMG10"/>
    <property type="match status" value="1"/>
</dbReference>
<dbReference type="InterPro" id="IPR047565">
    <property type="entry name" value="Alpha-macroglob_thiol-ester_cl"/>
</dbReference>
<evidence type="ECO:0000256" key="1">
    <source>
        <dbReference type="ARBA" id="ARBA00010556"/>
    </source>
</evidence>
<dbReference type="RefSeq" id="WP_144886306.1">
    <property type="nucleotide sequence ID" value="NZ_VLLE01000004.1"/>
</dbReference>
<dbReference type="PANTHER" id="PTHR40094:SF1">
    <property type="entry name" value="UBIQUITIN DOMAIN-CONTAINING PROTEIN"/>
    <property type="match status" value="1"/>
</dbReference>
<protein>
    <submittedName>
        <fullName evidence="4">MG2 domain-containing protein</fullName>
    </submittedName>
</protein>
<dbReference type="InterPro" id="IPR001599">
    <property type="entry name" value="Macroglobln_a2"/>
</dbReference>